<dbReference type="InterPro" id="IPR005181">
    <property type="entry name" value="SASA"/>
</dbReference>
<dbReference type="Gene3D" id="3.40.50.1110">
    <property type="entry name" value="SGNH hydrolase"/>
    <property type="match status" value="1"/>
</dbReference>
<dbReference type="SUPFAM" id="SSF52266">
    <property type="entry name" value="SGNH hydrolase"/>
    <property type="match status" value="1"/>
</dbReference>
<dbReference type="SUPFAM" id="SSF53474">
    <property type="entry name" value="alpha/beta-Hydrolases"/>
    <property type="match status" value="1"/>
</dbReference>
<dbReference type="Pfam" id="PF03629">
    <property type="entry name" value="SASA"/>
    <property type="match status" value="1"/>
</dbReference>
<protein>
    <submittedName>
        <fullName evidence="5">Alpha/beta hydrolase fold domain-containing protein</fullName>
    </submittedName>
</protein>
<gene>
    <name evidence="5" type="ORF">HHL09_23780</name>
</gene>
<organism evidence="5 6">
    <name type="scientific">Luteolibacter luteus</name>
    <dbReference type="NCBI Taxonomy" id="2728835"/>
    <lineage>
        <taxon>Bacteria</taxon>
        <taxon>Pseudomonadati</taxon>
        <taxon>Verrucomicrobiota</taxon>
        <taxon>Verrucomicrobiia</taxon>
        <taxon>Verrucomicrobiales</taxon>
        <taxon>Verrucomicrobiaceae</taxon>
        <taxon>Luteolibacter</taxon>
    </lineage>
</organism>
<dbReference type="Proteomes" id="UP000501812">
    <property type="component" value="Chromosome"/>
</dbReference>
<dbReference type="KEGG" id="luo:HHL09_23780"/>
<name>A0A858RQ71_9BACT</name>
<evidence type="ECO:0000256" key="1">
    <source>
        <dbReference type="ARBA" id="ARBA00022801"/>
    </source>
</evidence>
<evidence type="ECO:0000313" key="6">
    <source>
        <dbReference type="Proteomes" id="UP000501812"/>
    </source>
</evidence>
<evidence type="ECO:0000256" key="2">
    <source>
        <dbReference type="SAM" id="MobiDB-lite"/>
    </source>
</evidence>
<feature type="domain" description="BD-FAE-like" evidence="4">
    <location>
        <begin position="322"/>
        <end position="417"/>
    </location>
</feature>
<dbReference type="EMBL" id="CP051774">
    <property type="protein sequence ID" value="QJE98674.1"/>
    <property type="molecule type" value="Genomic_DNA"/>
</dbReference>
<dbReference type="Pfam" id="PF20434">
    <property type="entry name" value="BD-FAE"/>
    <property type="match status" value="1"/>
</dbReference>
<evidence type="ECO:0000313" key="5">
    <source>
        <dbReference type="EMBL" id="QJE98674.1"/>
    </source>
</evidence>
<evidence type="ECO:0000259" key="4">
    <source>
        <dbReference type="Pfam" id="PF20434"/>
    </source>
</evidence>
<dbReference type="PANTHER" id="PTHR31988:SF19">
    <property type="entry name" value="9-O-ACETYL-N-ACETYLNEURAMINIC ACID DEACETYLASE-RELATED"/>
    <property type="match status" value="1"/>
</dbReference>
<dbReference type="AlphaFoldDB" id="A0A858RQ71"/>
<dbReference type="InterPro" id="IPR052940">
    <property type="entry name" value="Carb_Esterase_6"/>
</dbReference>
<dbReference type="PANTHER" id="PTHR31988">
    <property type="entry name" value="ESTERASE, PUTATIVE (DUF303)-RELATED"/>
    <property type="match status" value="1"/>
</dbReference>
<feature type="domain" description="Sialate O-acetylesterase" evidence="3">
    <location>
        <begin position="41"/>
        <end position="266"/>
    </location>
</feature>
<dbReference type="InterPro" id="IPR049492">
    <property type="entry name" value="BD-FAE-like_dom"/>
</dbReference>
<dbReference type="InterPro" id="IPR029058">
    <property type="entry name" value="AB_hydrolase_fold"/>
</dbReference>
<keyword evidence="1 5" id="KW-0378">Hydrolase</keyword>
<reference evidence="5 6" key="1">
    <citation type="submission" date="2020-04" db="EMBL/GenBank/DDBJ databases">
        <title>Luteolibacter sp. G-1-1-1 isolated from soil.</title>
        <authorList>
            <person name="Dahal R.H."/>
        </authorList>
    </citation>
    <scope>NUCLEOTIDE SEQUENCE [LARGE SCALE GENOMIC DNA]</scope>
    <source>
        <strain evidence="5 6">G-1-1-1</strain>
    </source>
</reference>
<sequence length="534" mass="58031">MASIEPMAMHRLVVLVLLFFGINTPSGAESALAKPPEKESFDIYLLMGQSNMVGRDTRGLSGQVDEPRVLAMDGEGAWRIARDPIHMKDSRIEPGVGPGISFALEMLKASPERSIGLVPCAVGGSPLKRWVKGGDLYEKALARAKASAKDGVIRGVLWLQGESDTEDEKNAASYEARLTGMFKDLRADLGSPDLPIVVGQLGEFLLQQPARFAHAETVRAAIRHMPEMLPRIGYADSAGLEHKGDQLHFSTAAEREFGQRFARAMTDLQSKVIGTSCELWREGKMPGKGSREPEGPRSPERTDAIRITNVSRPTLTLFQAPGEQKAPAVIVCPGGGYGYVVLDKEGSEVASWLNSKGITALVLKYRVPNNHMGALQDLQRALRLTRAKAAEWRIDPARVGVMGFSAGGHLAAWASTRFGEPAYERVDEVDGQNCRPDFAMLIYPAYLDDKQGGVSPDLDLKAEIPPTLIVHNEDDSSFITGSKIYHEALVAAKKPHEFLLYANGGHGYALRCTGEAKAWPEAASVWLAKQGVKP</sequence>
<dbReference type="Gene3D" id="3.40.50.1820">
    <property type="entry name" value="alpha/beta hydrolase"/>
    <property type="match status" value="1"/>
</dbReference>
<dbReference type="GO" id="GO:0016788">
    <property type="term" value="F:hydrolase activity, acting on ester bonds"/>
    <property type="evidence" value="ECO:0007669"/>
    <property type="project" value="UniProtKB-ARBA"/>
</dbReference>
<accession>A0A858RQ71</accession>
<dbReference type="InterPro" id="IPR036514">
    <property type="entry name" value="SGNH_hydro_sf"/>
</dbReference>
<keyword evidence="6" id="KW-1185">Reference proteome</keyword>
<feature type="region of interest" description="Disordered" evidence="2">
    <location>
        <begin position="281"/>
        <end position="303"/>
    </location>
</feature>
<dbReference type="RefSeq" id="WP_169457161.1">
    <property type="nucleotide sequence ID" value="NZ_CP051774.1"/>
</dbReference>
<proteinExistence type="predicted"/>
<evidence type="ECO:0000259" key="3">
    <source>
        <dbReference type="Pfam" id="PF03629"/>
    </source>
</evidence>